<name>A0A3P7YD99_HELPZ</name>
<dbReference type="EMBL" id="UZAH01025719">
    <property type="protein sequence ID" value="VDO69304.1"/>
    <property type="molecule type" value="Genomic_DNA"/>
</dbReference>
<evidence type="ECO:0000313" key="7">
    <source>
        <dbReference type="Proteomes" id="UP000050761"/>
    </source>
</evidence>
<dbReference type="Pfam" id="PF02485">
    <property type="entry name" value="Branch"/>
    <property type="match status" value="1"/>
</dbReference>
<evidence type="ECO:0000313" key="8">
    <source>
        <dbReference type="WBParaSite" id="HPBE_0000668901-mRNA-1"/>
    </source>
</evidence>
<dbReference type="InterPro" id="IPR003406">
    <property type="entry name" value="Glyco_trans_14"/>
</dbReference>
<reference evidence="8" key="2">
    <citation type="submission" date="2019-09" db="UniProtKB">
        <authorList>
            <consortium name="WormBaseParasite"/>
        </authorList>
    </citation>
    <scope>IDENTIFICATION</scope>
</reference>
<keyword evidence="2" id="KW-0328">Glycosyltransferase</keyword>
<accession>A0A3P7YD99</accession>
<evidence type="ECO:0000256" key="2">
    <source>
        <dbReference type="ARBA" id="ARBA00022676"/>
    </source>
</evidence>
<evidence type="ECO:0000313" key="6">
    <source>
        <dbReference type="EMBL" id="VDO69304.1"/>
    </source>
</evidence>
<evidence type="ECO:0000256" key="1">
    <source>
        <dbReference type="ARBA" id="ARBA00004606"/>
    </source>
</evidence>
<dbReference type="Proteomes" id="UP000050761">
    <property type="component" value="Unassembled WGS sequence"/>
</dbReference>
<dbReference type="OrthoDB" id="2019572at2759"/>
<evidence type="ECO:0000256" key="5">
    <source>
        <dbReference type="ARBA" id="ARBA00023180"/>
    </source>
</evidence>
<evidence type="ECO:0000256" key="3">
    <source>
        <dbReference type="ARBA" id="ARBA00022679"/>
    </source>
</evidence>
<protein>
    <submittedName>
        <fullName evidence="8">Core-2/I-Branching enzyme</fullName>
    </submittedName>
</protein>
<dbReference type="AlphaFoldDB" id="A0A3P7YD99"/>
<gene>
    <name evidence="6" type="ORF">HPBE_LOCUS6690</name>
</gene>
<dbReference type="WBParaSite" id="HPBE_0000668901-mRNA-1">
    <property type="protein sequence ID" value="HPBE_0000668901-mRNA-1"/>
    <property type="gene ID" value="HPBE_0000668901"/>
</dbReference>
<keyword evidence="5" id="KW-0325">Glycoprotein</keyword>
<proteinExistence type="predicted"/>
<keyword evidence="4" id="KW-0472">Membrane</keyword>
<evidence type="ECO:0000256" key="4">
    <source>
        <dbReference type="ARBA" id="ARBA00023136"/>
    </source>
</evidence>
<comment type="subcellular location">
    <subcellularLocation>
        <location evidence="1">Membrane</location>
        <topology evidence="1">Single-pass type II membrane protein</topology>
    </subcellularLocation>
</comment>
<sequence length="370" mass="42238">MQWMLSDFSLFLNSYWKHRFLIRNSYHPQNHFCYSIDKKANKDFHARIKGLASCFPNVVITPEEFNVDSAGHYMDHAFYNCMKLFSKRPGWEYMILLQNHDVIIKSPYEIVEIYKSLGGANDVEITPCPDGRWNHSLKWDARSLKLFANVVIPQLSESSVSSKQLSATLRFAKGATQASLSRAAVEWLVGTVNLTTLLDQINAMPFGVDEVLMQSLQVSDELDMPGRFTFECLKQGKNTDFITRMSHWPSGAELCRSRKIRKGICILGLEDLQLLSKYPNVMANKVMLPDFDYGAIDCIHEVIFNRTFLGQVDHPLNLNYYRNMANLSKQHSNPSMYGFGMVLERSPCNGGSRDFVLSNLKIHPEAADLQ</sequence>
<dbReference type="GO" id="GO:0016757">
    <property type="term" value="F:glycosyltransferase activity"/>
    <property type="evidence" value="ECO:0007669"/>
    <property type="project" value="UniProtKB-KW"/>
</dbReference>
<reference evidence="6 7" key="1">
    <citation type="submission" date="2018-11" db="EMBL/GenBank/DDBJ databases">
        <authorList>
            <consortium name="Pathogen Informatics"/>
        </authorList>
    </citation>
    <scope>NUCLEOTIDE SEQUENCE [LARGE SCALE GENOMIC DNA]</scope>
</reference>
<dbReference type="PANTHER" id="PTHR46671:SF7">
    <property type="entry name" value="CORE-2_I-BRANCHING ENZYME"/>
    <property type="match status" value="1"/>
</dbReference>
<dbReference type="GO" id="GO:0016020">
    <property type="term" value="C:membrane"/>
    <property type="evidence" value="ECO:0007669"/>
    <property type="project" value="UniProtKB-SubCell"/>
</dbReference>
<keyword evidence="7" id="KW-1185">Reference proteome</keyword>
<keyword evidence="3" id="KW-0808">Transferase</keyword>
<dbReference type="PANTHER" id="PTHR46671">
    <property type="entry name" value="PROTEIN CBG11221"/>
    <property type="match status" value="1"/>
</dbReference>
<organism evidence="6">
    <name type="scientific">Heligmosomoides polygyrus</name>
    <name type="common">Parasitic roundworm</name>
    <dbReference type="NCBI Taxonomy" id="6339"/>
    <lineage>
        <taxon>Eukaryota</taxon>
        <taxon>Metazoa</taxon>
        <taxon>Ecdysozoa</taxon>
        <taxon>Nematoda</taxon>
        <taxon>Chromadorea</taxon>
        <taxon>Rhabditida</taxon>
        <taxon>Rhabditina</taxon>
        <taxon>Rhabditomorpha</taxon>
        <taxon>Strongyloidea</taxon>
        <taxon>Heligmosomidae</taxon>
        <taxon>Heligmosomoides</taxon>
    </lineage>
</organism>